<evidence type="ECO:0000256" key="1">
    <source>
        <dbReference type="RuleBase" id="RU362036"/>
    </source>
</evidence>
<dbReference type="AlphaFoldDB" id="A0A0P7XB62"/>
<keyword evidence="1" id="KW-0479">Metal-binding</keyword>
<sequence length="406" mass="43457">MLQRQRPRGSKIDVPECRVGGHSHVHLMNEGGPNLSFWITQGGPDVVPESRPPLRADHRQSRGAAVRSPASCLPDLGALDKGWVTSRELEWRGQRGGPRRSWQQNHPVVRTPSSGKGGLRCISARVSQRAEPPCCRVVAMAAYSQTQYSPAIQSTGPYGPYTHHPQGYGVPSYNIKTEDGLSHSPGQNGLLGYPSNFSTAPPGQSLYSYSTHGSSISSGIFQGTNGIATSAPFNHSQQDFSAYSAYSQSQYSPYYSSHYNAPYLAASNVSPSAMAATIPYQHAEHLPVVTNHSPESLPGDHHPSPSPPTPSKEQDGVRARRGSDGKLRGRKRASDPAPPLDSDIEVSRGHPADSSASSAGPPAPPSRTVPGMPQVRRGVGQNTHPAATLFSPCLLKTEECRSLLPC</sequence>
<keyword evidence="1" id="KW-0904">Protein phosphatase</keyword>
<dbReference type="GO" id="GO:0004725">
    <property type="term" value="F:protein tyrosine phosphatase activity"/>
    <property type="evidence" value="ECO:0007669"/>
    <property type="project" value="UniProtKB-EC"/>
</dbReference>
<evidence type="ECO:0000313" key="3">
    <source>
        <dbReference type="EMBL" id="KPP72095.1"/>
    </source>
</evidence>
<gene>
    <name evidence="3" type="ORF">Z043_108947</name>
</gene>
<organism evidence="3 4">
    <name type="scientific">Scleropages formosus</name>
    <name type="common">Asian bonytongue</name>
    <name type="synonym">Osteoglossum formosum</name>
    <dbReference type="NCBI Taxonomy" id="113540"/>
    <lineage>
        <taxon>Eukaryota</taxon>
        <taxon>Metazoa</taxon>
        <taxon>Chordata</taxon>
        <taxon>Craniata</taxon>
        <taxon>Vertebrata</taxon>
        <taxon>Euteleostomi</taxon>
        <taxon>Actinopterygii</taxon>
        <taxon>Neopterygii</taxon>
        <taxon>Teleostei</taxon>
        <taxon>Osteoglossocephala</taxon>
        <taxon>Osteoglossomorpha</taxon>
        <taxon>Osteoglossiformes</taxon>
        <taxon>Osteoglossidae</taxon>
        <taxon>Scleropages</taxon>
    </lineage>
</organism>
<protein>
    <recommendedName>
        <fullName evidence="1">Eyes absent homolog</fullName>
        <ecNumber evidence="1">3.1.3.48</ecNumber>
    </recommendedName>
</protein>
<feature type="compositionally biased region" description="Polar residues" evidence="2">
    <location>
        <begin position="101"/>
        <end position="114"/>
    </location>
</feature>
<dbReference type="Proteomes" id="UP000034805">
    <property type="component" value="Unassembled WGS sequence"/>
</dbReference>
<accession>A0A0P7XB62</accession>
<proteinExistence type="inferred from homology"/>
<evidence type="ECO:0000313" key="4">
    <source>
        <dbReference type="Proteomes" id="UP000034805"/>
    </source>
</evidence>
<dbReference type="PANTHER" id="PTHR10190:SF7">
    <property type="entry name" value="EYES ABSENT HOMOLOG 2"/>
    <property type="match status" value="1"/>
</dbReference>
<comment type="similarity">
    <text evidence="1">Belongs to the HAD-like hydrolase superfamily. EYA family.</text>
</comment>
<keyword evidence="1" id="KW-0804">Transcription</keyword>
<dbReference type="EC" id="3.1.3.48" evidence="1"/>
<dbReference type="InterPro" id="IPR028472">
    <property type="entry name" value="EYA"/>
</dbReference>
<dbReference type="GO" id="GO:0045739">
    <property type="term" value="P:positive regulation of DNA repair"/>
    <property type="evidence" value="ECO:0007669"/>
    <property type="project" value="TreeGrafter"/>
</dbReference>
<feature type="region of interest" description="Disordered" evidence="2">
    <location>
        <begin position="92"/>
        <end position="118"/>
    </location>
</feature>
<dbReference type="GO" id="GO:0030154">
    <property type="term" value="P:cell differentiation"/>
    <property type="evidence" value="ECO:0007669"/>
    <property type="project" value="TreeGrafter"/>
</dbReference>
<reference evidence="3 4" key="1">
    <citation type="submission" date="2015-08" db="EMBL/GenBank/DDBJ databases">
        <title>The genome of the Asian arowana (Scleropages formosus).</title>
        <authorList>
            <person name="Tan M.H."/>
            <person name="Gan H.M."/>
            <person name="Croft L.J."/>
            <person name="Austin C.M."/>
        </authorList>
    </citation>
    <scope>NUCLEOTIDE SEQUENCE [LARGE SCALE GENOMIC DNA]</scope>
    <source>
        <strain evidence="3">Aro1</strain>
    </source>
</reference>
<keyword evidence="1" id="KW-0805">Transcription regulation</keyword>
<comment type="cofactor">
    <cofactor evidence="1">
        <name>Mg(2+)</name>
        <dbReference type="ChEBI" id="CHEBI:18420"/>
    </cofactor>
    <text evidence="1">Binds 1 Mg(2+) ion per subunit.</text>
</comment>
<feature type="compositionally biased region" description="Basic and acidic residues" evidence="2">
    <location>
        <begin position="312"/>
        <end position="327"/>
    </location>
</feature>
<feature type="region of interest" description="Disordered" evidence="2">
    <location>
        <begin position="290"/>
        <end position="385"/>
    </location>
</feature>
<dbReference type="GO" id="GO:2001240">
    <property type="term" value="P:negative regulation of extrinsic apoptotic signaling pathway in absence of ligand"/>
    <property type="evidence" value="ECO:0007669"/>
    <property type="project" value="TreeGrafter"/>
</dbReference>
<dbReference type="GO" id="GO:0046872">
    <property type="term" value="F:metal ion binding"/>
    <property type="evidence" value="ECO:0007669"/>
    <property type="project" value="UniProtKB-KW"/>
</dbReference>
<dbReference type="PANTHER" id="PTHR10190">
    <property type="entry name" value="EYES ABSENT"/>
    <property type="match status" value="1"/>
</dbReference>
<evidence type="ECO:0000256" key="2">
    <source>
        <dbReference type="SAM" id="MobiDB-lite"/>
    </source>
</evidence>
<comment type="caution">
    <text evidence="3">The sequence shown here is derived from an EMBL/GenBank/DDBJ whole genome shotgun (WGS) entry which is preliminary data.</text>
</comment>
<dbReference type="GO" id="GO:0005634">
    <property type="term" value="C:nucleus"/>
    <property type="evidence" value="ECO:0007669"/>
    <property type="project" value="TreeGrafter"/>
</dbReference>
<comment type="catalytic activity">
    <reaction evidence="1">
        <text>O-phospho-L-tyrosyl-[protein] + H2O = L-tyrosyl-[protein] + phosphate</text>
        <dbReference type="Rhea" id="RHEA:10684"/>
        <dbReference type="Rhea" id="RHEA-COMP:10136"/>
        <dbReference type="Rhea" id="RHEA-COMP:20101"/>
        <dbReference type="ChEBI" id="CHEBI:15377"/>
        <dbReference type="ChEBI" id="CHEBI:43474"/>
        <dbReference type="ChEBI" id="CHEBI:46858"/>
        <dbReference type="ChEBI" id="CHEBI:61978"/>
        <dbReference type="EC" id="3.1.3.48"/>
    </reaction>
</comment>
<name>A0A0P7XB62_SCLFO</name>
<keyword evidence="1" id="KW-0378">Hydrolase</keyword>
<feature type="region of interest" description="Disordered" evidence="2">
    <location>
        <begin position="49"/>
        <end position="69"/>
    </location>
</feature>
<keyword evidence="1" id="KW-0460">Magnesium</keyword>
<dbReference type="EMBL" id="JARO02002707">
    <property type="protein sequence ID" value="KPP72095.1"/>
    <property type="molecule type" value="Genomic_DNA"/>
</dbReference>